<dbReference type="InterPro" id="IPR056365">
    <property type="entry name" value="NAD-GDH_2nd"/>
</dbReference>
<dbReference type="Pfam" id="PF23147">
    <property type="entry name" value="GDH2_N"/>
    <property type="match status" value="1"/>
</dbReference>
<dbReference type="InterPro" id="IPR055480">
    <property type="entry name" value="NAD-GDH_N"/>
</dbReference>
<dbReference type="Gene3D" id="3.40.50.720">
    <property type="entry name" value="NAD(P)-binding Rossmann-like Domain"/>
    <property type="match status" value="1"/>
</dbReference>
<keyword evidence="3" id="KW-0520">NAD</keyword>
<dbReference type="PANTHER" id="PTHR11606:SF24">
    <property type="entry name" value="NAD-SPECIFIC GLUTAMATE DEHYDROGENASE"/>
    <property type="match status" value="1"/>
</dbReference>
<dbReference type="SMART" id="SM00839">
    <property type="entry name" value="ELFV_dehydrog"/>
    <property type="match status" value="1"/>
</dbReference>
<dbReference type="Pfam" id="PF23152">
    <property type="entry name" value="GDH_2nd"/>
    <property type="match status" value="1"/>
</dbReference>
<dbReference type="EMBL" id="KX539484">
    <property type="protein sequence ID" value="AOE43330.1"/>
    <property type="molecule type" value="Genomic_DNA"/>
</dbReference>
<dbReference type="PANTHER" id="PTHR11606">
    <property type="entry name" value="GLUTAMATE DEHYDROGENASE"/>
    <property type="match status" value="1"/>
</dbReference>
<evidence type="ECO:0000313" key="5">
    <source>
        <dbReference type="EMBL" id="AOE43330.1"/>
    </source>
</evidence>
<sequence length="1029" mass="115581">MLNSNLTISQEIAAHQPHKTVYFTQEDGNSLNALLAENPFKAQATEVKKILLSERLIEASRIDPEVDWFYCKLGIDSNYFESTPSVAIARHILSLYAAKMVSHATGSKLEVQLQSKTEGSATFITPSNPGKRDSPAMAVEQYIESQYFGEGYHEDAPVVAFATTLNSPKPPATLPPHGYRLACYRTTGTVSNASPVHLRLYYLTRPIFPQGQDGANVSSTETDLSKIGDLSFQTRSSEATRKIYQEVMDEVVHKLGPVIKHYPYQVNGARLVIAYRRGSTHSYWSAISELYHYHQMYATHKYVEQFSNGIVIYSIYLRPLHPDVDINTRIHKIAEQASLVYVLPRTSLTSLFLTSQLSFPEVTYAYVGWKFAYQFLNRYATEYSALASAIGDDSTKQSMLAQLKTRLSKDTFTEGRVRDAVMQYPELIKLCYSDFEKYHFRGTQGGSLKYDVKHGSDIIQTIKRACNNELDAQIFTAIVQFNRHLLKTNFYKQTKTALVFRLDPGFLSTQEYQSTPFAVFFVVGSEFRGFHIRFRDIARGGIRIIRSQNMTQYDHNSSSLFDENYNLASTQQSKNKDIPEGGSKGTVLLSADHQAKAEVAFRKYIDALLDVLLPNDEIVDHFAREEILFLGPDEGTADYMNWASEHAKQRGAHFWKAFTTGKSLSKGGIPHDLYGMTTRSIHQYVLGTLAKLGMDESKCTKFQTGGPDGDLGSNEIKISKDKTIGIVDGSGVLFDPVGLDRSEITRLAGKRQMARYFEKSKLSPQGFFVDVQDNDVKLPNGDLVESGLIFRNNFHLNPLAASDIFVPCGGRPESVQLVNVDKLFTSSGESRFPIIVEGANLFFTQKARLMLEEKGAVIFKDASANKGGVTSSSLEVLSALALNDEEFKEHMCVKDGQEPPAFYQAYIKDVHHTIEENARLEFECIWAEHAKSKTPRSILTDLISNKINHLNDSIQDSPLWDNESLKKKIISMACPKVLLNLLGVDKIIERVPVPYVKAIFGSYLSSRFVYECGLSNSEFAFYTFIQKLL</sequence>
<evidence type="ECO:0000256" key="2">
    <source>
        <dbReference type="ARBA" id="ARBA00023002"/>
    </source>
</evidence>
<evidence type="ECO:0000259" key="4">
    <source>
        <dbReference type="SMART" id="SM00839"/>
    </source>
</evidence>
<dbReference type="GO" id="GO:0004352">
    <property type="term" value="F:glutamate dehydrogenase (NAD+) activity"/>
    <property type="evidence" value="ECO:0007669"/>
    <property type="project" value="TreeGrafter"/>
</dbReference>
<keyword evidence="2" id="KW-0560">Oxidoreductase</keyword>
<reference evidence="5" key="1">
    <citation type="submission" date="2016-06" db="EMBL/GenBank/DDBJ databases">
        <title>A core phylogeny of Dictyostelia derived from 50 functionally divergent proteins retrieved from five existing and six newly sequenced genomes.</title>
        <authorList>
            <person name="Singh R."/>
            <person name="Schilde C."/>
            <person name="Gezzard T."/>
            <person name="Schaap P."/>
        </authorList>
    </citation>
    <scope>NUCLEOTIDE SEQUENCE</scope>
    <source>
        <strain evidence="5">MexM19A</strain>
    </source>
</reference>
<dbReference type="InterPro" id="IPR006096">
    <property type="entry name" value="Glu/Leu/Phe/Val/Trp_DH_C"/>
</dbReference>
<organism evidence="5">
    <name type="scientific">Cavenderia deminutiva</name>
    <dbReference type="NCBI Taxonomy" id="361123"/>
    <lineage>
        <taxon>Eukaryota</taxon>
        <taxon>Amoebozoa</taxon>
        <taxon>Evosea</taxon>
        <taxon>Eumycetozoa</taxon>
        <taxon>Dictyostelia</taxon>
        <taxon>Acytosteliales</taxon>
        <taxon>Cavenderiaceae</taxon>
        <taxon>Cavenderia</taxon>
    </lineage>
</organism>
<accession>A0A1L2FV36</accession>
<dbReference type="SUPFAM" id="SSF51735">
    <property type="entry name" value="NAD(P)-binding Rossmann-fold domains"/>
    <property type="match status" value="1"/>
</dbReference>
<dbReference type="GO" id="GO:0005739">
    <property type="term" value="C:mitochondrion"/>
    <property type="evidence" value="ECO:0007669"/>
    <property type="project" value="TreeGrafter"/>
</dbReference>
<dbReference type="SUPFAM" id="SSF53223">
    <property type="entry name" value="Aminoacid dehydrogenase-like, N-terminal domain"/>
    <property type="match status" value="1"/>
</dbReference>
<protein>
    <submittedName>
        <fullName evidence="5">Glutamate dehydrogenase 2</fullName>
    </submittedName>
</protein>
<dbReference type="GO" id="GO:0006538">
    <property type="term" value="P:L-glutamate catabolic process"/>
    <property type="evidence" value="ECO:0007669"/>
    <property type="project" value="TreeGrafter"/>
</dbReference>
<comment type="similarity">
    <text evidence="1">Belongs to the Glu/Leu/Phe/Val dehydrogenases family.</text>
</comment>
<dbReference type="InterPro" id="IPR046346">
    <property type="entry name" value="Aminoacid_DH-like_N_sf"/>
</dbReference>
<dbReference type="Pfam" id="PF00208">
    <property type="entry name" value="ELFV_dehydrog"/>
    <property type="match status" value="1"/>
</dbReference>
<dbReference type="AlphaFoldDB" id="A0A1L2FV36"/>
<feature type="domain" description="Glutamate/phenylalanine/leucine/valine/L-tryptophan dehydrogenase C-terminal" evidence="4">
    <location>
        <begin position="668"/>
        <end position="933"/>
    </location>
</feature>
<proteinExistence type="inferred from homology"/>
<dbReference type="InterPro" id="IPR036291">
    <property type="entry name" value="NAD(P)-bd_dom_sf"/>
</dbReference>
<evidence type="ECO:0000256" key="3">
    <source>
        <dbReference type="ARBA" id="ARBA00023027"/>
    </source>
</evidence>
<name>A0A1L2FV36_9MYCE</name>
<gene>
    <name evidence="5" type="primary">glud2</name>
</gene>
<evidence type="ECO:0000256" key="1">
    <source>
        <dbReference type="ARBA" id="ARBA00006382"/>
    </source>
</evidence>